<dbReference type="InterPro" id="IPR001789">
    <property type="entry name" value="Sig_transdc_resp-reg_receiver"/>
</dbReference>
<dbReference type="PANTHER" id="PTHR44520">
    <property type="entry name" value="RESPONSE REGULATOR RCP1-RELATED"/>
    <property type="match status" value="1"/>
</dbReference>
<dbReference type="HOGENOM" id="CLU_000445_69_17_10"/>
<dbReference type="PROSITE" id="PS50110">
    <property type="entry name" value="RESPONSE_REGULATORY"/>
    <property type="match status" value="1"/>
</dbReference>
<keyword evidence="4" id="KW-1185">Reference proteome</keyword>
<dbReference type="STRING" id="504472.Slin_0796"/>
<feature type="domain" description="Response regulatory" evidence="2">
    <location>
        <begin position="7"/>
        <end position="130"/>
    </location>
</feature>
<dbReference type="InterPro" id="IPR011006">
    <property type="entry name" value="CheY-like_superfamily"/>
</dbReference>
<sequence>MVNRSLSMLVVEANPDHHLLIGYSCQVNKFQVKPVFATTAEEALEYLEIYANDKQLFPQLVLLDLLVPRPEKGLQLIKDIRAVYPRLPVVVLSQHQDHDDIQRAYDMGANSFIAKPLNLLDWEEHFQILLSYWLTVVTLSPA</sequence>
<organism evidence="3 4">
    <name type="scientific">Spirosoma linguale (strain ATCC 33905 / DSM 74 / LMG 10896 / Claus 1)</name>
    <dbReference type="NCBI Taxonomy" id="504472"/>
    <lineage>
        <taxon>Bacteria</taxon>
        <taxon>Pseudomonadati</taxon>
        <taxon>Bacteroidota</taxon>
        <taxon>Cytophagia</taxon>
        <taxon>Cytophagales</taxon>
        <taxon>Cytophagaceae</taxon>
        <taxon>Spirosoma</taxon>
    </lineage>
</organism>
<dbReference type="Gene3D" id="3.40.50.2300">
    <property type="match status" value="1"/>
</dbReference>
<dbReference type="GO" id="GO:0000160">
    <property type="term" value="P:phosphorelay signal transduction system"/>
    <property type="evidence" value="ECO:0007669"/>
    <property type="project" value="InterPro"/>
</dbReference>
<dbReference type="AlphaFoldDB" id="D2QH93"/>
<evidence type="ECO:0000313" key="4">
    <source>
        <dbReference type="Proteomes" id="UP000002028"/>
    </source>
</evidence>
<dbReference type="KEGG" id="sli:Slin_0796"/>
<gene>
    <name evidence="3" type="ordered locus">Slin_0796</name>
</gene>
<evidence type="ECO:0000259" key="2">
    <source>
        <dbReference type="PROSITE" id="PS50110"/>
    </source>
</evidence>
<dbReference type="EMBL" id="CP001769">
    <property type="protein sequence ID" value="ADB36859.1"/>
    <property type="molecule type" value="Genomic_DNA"/>
</dbReference>
<accession>D2QH93</accession>
<dbReference type="Proteomes" id="UP000002028">
    <property type="component" value="Chromosome"/>
</dbReference>
<dbReference type="Pfam" id="PF00072">
    <property type="entry name" value="Response_reg"/>
    <property type="match status" value="1"/>
</dbReference>
<proteinExistence type="predicted"/>
<evidence type="ECO:0000313" key="3">
    <source>
        <dbReference type="EMBL" id="ADB36859.1"/>
    </source>
</evidence>
<name>D2QH93_SPILD</name>
<feature type="modified residue" description="4-aspartylphosphate" evidence="1">
    <location>
        <position position="64"/>
    </location>
</feature>
<dbReference type="eggNOG" id="COG0745">
    <property type="taxonomic scope" value="Bacteria"/>
</dbReference>
<dbReference type="SUPFAM" id="SSF52172">
    <property type="entry name" value="CheY-like"/>
    <property type="match status" value="1"/>
</dbReference>
<protein>
    <submittedName>
        <fullName evidence="3">Response regulator receiver protein</fullName>
    </submittedName>
</protein>
<dbReference type="InterPro" id="IPR052893">
    <property type="entry name" value="TCS_response_regulator"/>
</dbReference>
<dbReference type="PANTHER" id="PTHR44520:SF2">
    <property type="entry name" value="RESPONSE REGULATOR RCP1"/>
    <property type="match status" value="1"/>
</dbReference>
<dbReference type="SMART" id="SM00448">
    <property type="entry name" value="REC"/>
    <property type="match status" value="1"/>
</dbReference>
<keyword evidence="1" id="KW-0597">Phosphoprotein</keyword>
<reference evidence="3 4" key="1">
    <citation type="journal article" date="2010" name="Stand. Genomic Sci.">
        <title>Complete genome sequence of Spirosoma linguale type strain (1).</title>
        <authorList>
            <person name="Lail K."/>
            <person name="Sikorski J."/>
            <person name="Saunders E."/>
            <person name="Lapidus A."/>
            <person name="Glavina Del Rio T."/>
            <person name="Copeland A."/>
            <person name="Tice H."/>
            <person name="Cheng J.-F."/>
            <person name="Lucas S."/>
            <person name="Nolan M."/>
            <person name="Bruce D."/>
            <person name="Goodwin L."/>
            <person name="Pitluck S."/>
            <person name="Ivanova N."/>
            <person name="Mavromatis K."/>
            <person name="Ovchinnikova G."/>
            <person name="Pati A."/>
            <person name="Chen A."/>
            <person name="Palaniappan K."/>
            <person name="Land M."/>
            <person name="Hauser L."/>
            <person name="Chang Y.-J."/>
            <person name="Jeffries C.D."/>
            <person name="Chain P."/>
            <person name="Brettin T."/>
            <person name="Detter J.C."/>
            <person name="Schuetze A."/>
            <person name="Rohde M."/>
            <person name="Tindall B.J."/>
            <person name="Goeker M."/>
            <person name="Bristow J."/>
            <person name="Eisen J.A."/>
            <person name="Markowitz V."/>
            <person name="Hugenholtz P."/>
            <person name="Kyrpides N.C."/>
            <person name="Klenk H.-P."/>
            <person name="Chen F."/>
        </authorList>
    </citation>
    <scope>NUCLEOTIDE SEQUENCE [LARGE SCALE GENOMIC DNA]</scope>
    <source>
        <strain evidence="4">ATCC 33905 / DSM 74 / LMG 10896 / Claus 1</strain>
    </source>
</reference>
<evidence type="ECO:0000256" key="1">
    <source>
        <dbReference type="PROSITE-ProRule" id="PRU00169"/>
    </source>
</evidence>